<dbReference type="InterPro" id="IPR027417">
    <property type="entry name" value="P-loop_NTPase"/>
</dbReference>
<dbReference type="EMBL" id="MRCB01000001">
    <property type="protein sequence ID" value="OKH26504.1"/>
    <property type="molecule type" value="Genomic_DNA"/>
</dbReference>
<name>A0A1U7HSK0_9CYAN</name>
<dbReference type="RefSeq" id="WP_073597656.1">
    <property type="nucleotide sequence ID" value="NZ_MRCB01000001.1"/>
</dbReference>
<dbReference type="Proteomes" id="UP000186868">
    <property type="component" value="Unassembled WGS sequence"/>
</dbReference>
<organism evidence="2 3">
    <name type="scientific">Hydrococcus rivularis NIES-593</name>
    <dbReference type="NCBI Taxonomy" id="1921803"/>
    <lineage>
        <taxon>Bacteria</taxon>
        <taxon>Bacillati</taxon>
        <taxon>Cyanobacteriota</taxon>
        <taxon>Cyanophyceae</taxon>
        <taxon>Pleurocapsales</taxon>
        <taxon>Hydrococcaceae</taxon>
        <taxon>Hydrococcus</taxon>
    </lineage>
</organism>
<dbReference type="SUPFAM" id="SSF52540">
    <property type="entry name" value="P-loop containing nucleoside triphosphate hydrolases"/>
    <property type="match status" value="1"/>
</dbReference>
<dbReference type="InterPro" id="IPR049945">
    <property type="entry name" value="AAA_22"/>
</dbReference>
<reference evidence="2 3" key="1">
    <citation type="submission" date="2016-11" db="EMBL/GenBank/DDBJ databases">
        <title>Draft Genome Sequences of Nine Cyanobacterial Strains from Diverse Habitats.</title>
        <authorList>
            <person name="Zhu T."/>
            <person name="Hou S."/>
            <person name="Lu X."/>
            <person name="Hess W.R."/>
        </authorList>
    </citation>
    <scope>NUCLEOTIDE SEQUENCE [LARGE SCALE GENOMIC DNA]</scope>
    <source>
        <strain evidence="2 3">NIES-593</strain>
    </source>
</reference>
<gene>
    <name evidence="2" type="ORF">NIES593_00070</name>
</gene>
<dbReference type="OrthoDB" id="5593847at2"/>
<sequence length="558" mass="63643">MNIENEWEWVKIPNGEWAAVAKYRDHKLSEYNTNPIIRSLPPIFSREKFVEYVTRLPTCKSSERELEPQYRFHCIERLSRYFDPLNKTVDLQQVVCVLIMQGYLRRNPLQPEYALRSGQIYQAVLSGGGFNLEEYVDVPTSASGLTIIGPSGIGKTTNLLNILSLYPQVIVHPAHSVYQIVWLKVDCPHAGSLKGLCIDFFRAVDKLLGTNNFQKFGVKRNSEDYMLAQVAQIAHTQHLGVLVIDEMQNLVAARRNSSEMLNFLVKMDNIIGVPVIRVGTNEAFPILQGNFRNARRGVGEGGVIWDRMENNREWNFFIEGMWEFQWTKQYIPLTANITSALYYESQGIIDIVIKLYKMVQWRAIALGSEVITVDLIHACAADGLHLVKPMLDAIRSGDEKWMMKYKDIAPLDTNLYRNKCLDSLEETDLEEVRRLARSSQRMGHISATLRHVIIELINLDVPPATAKSCAEKVVASHREDADKKVLIKEAYKLALQCGNISAELVQHQERKIKLQPKYQENDIRVIVENAKKNQTPACEDLKALGIIKDPLKDFFIGE</sequence>
<dbReference type="GO" id="GO:0016887">
    <property type="term" value="F:ATP hydrolysis activity"/>
    <property type="evidence" value="ECO:0007669"/>
    <property type="project" value="InterPro"/>
</dbReference>
<evidence type="ECO:0000259" key="1">
    <source>
        <dbReference type="Pfam" id="PF13401"/>
    </source>
</evidence>
<comment type="caution">
    <text evidence="2">The sequence shown here is derived from an EMBL/GenBank/DDBJ whole genome shotgun (WGS) entry which is preliminary data.</text>
</comment>
<evidence type="ECO:0000313" key="2">
    <source>
        <dbReference type="EMBL" id="OKH26504.1"/>
    </source>
</evidence>
<dbReference type="AlphaFoldDB" id="A0A1U7HSK0"/>
<dbReference type="Pfam" id="PF13401">
    <property type="entry name" value="AAA_22"/>
    <property type="match status" value="1"/>
</dbReference>
<keyword evidence="3" id="KW-1185">Reference proteome</keyword>
<evidence type="ECO:0000313" key="3">
    <source>
        <dbReference type="Proteomes" id="UP000186868"/>
    </source>
</evidence>
<feature type="domain" description="ORC1/DEAH AAA+ ATPase" evidence="1">
    <location>
        <begin position="142"/>
        <end position="287"/>
    </location>
</feature>
<dbReference type="Gene3D" id="3.40.50.300">
    <property type="entry name" value="P-loop containing nucleotide triphosphate hydrolases"/>
    <property type="match status" value="1"/>
</dbReference>
<protein>
    <submittedName>
        <fullName evidence="2">Transposase</fullName>
    </submittedName>
</protein>
<accession>A0A1U7HSK0</accession>
<proteinExistence type="predicted"/>
<dbReference type="STRING" id="1921803.NIES593_00070"/>